<feature type="transmembrane region" description="Helical" evidence="1">
    <location>
        <begin position="279"/>
        <end position="299"/>
    </location>
</feature>
<dbReference type="Pfam" id="PF06772">
    <property type="entry name" value="LtrA"/>
    <property type="match status" value="1"/>
</dbReference>
<dbReference type="Proteomes" id="UP000316184">
    <property type="component" value="Unassembled WGS sequence"/>
</dbReference>
<dbReference type="AlphaFoldDB" id="A0A561U3T9"/>
<feature type="transmembrane region" description="Helical" evidence="1">
    <location>
        <begin position="208"/>
        <end position="227"/>
    </location>
</feature>
<proteinExistence type="predicted"/>
<protein>
    <submittedName>
        <fullName evidence="2">Low temperature requirement protein LtrA</fullName>
    </submittedName>
</protein>
<dbReference type="PANTHER" id="PTHR36840">
    <property type="entry name" value="BLL5714 PROTEIN"/>
    <property type="match status" value="1"/>
</dbReference>
<gene>
    <name evidence="2" type="ORF">FHU35_14293</name>
</gene>
<feature type="transmembrane region" description="Helical" evidence="1">
    <location>
        <begin position="311"/>
        <end position="331"/>
    </location>
</feature>
<feature type="transmembrane region" description="Helical" evidence="1">
    <location>
        <begin position="21"/>
        <end position="42"/>
    </location>
</feature>
<comment type="caution">
    <text evidence="2">The sequence shown here is derived from an EMBL/GenBank/DDBJ whole genome shotgun (WGS) entry which is preliminary data.</text>
</comment>
<keyword evidence="1" id="KW-0812">Transmembrane</keyword>
<dbReference type="EMBL" id="VIWX01000004">
    <property type="protein sequence ID" value="TWF94011.1"/>
    <property type="molecule type" value="Genomic_DNA"/>
</dbReference>
<keyword evidence="3" id="KW-1185">Reference proteome</keyword>
<dbReference type="RefSeq" id="WP_145742057.1">
    <property type="nucleotide sequence ID" value="NZ_VIWX01000004.1"/>
</dbReference>
<dbReference type="PANTHER" id="PTHR36840:SF1">
    <property type="entry name" value="BLL5714 PROTEIN"/>
    <property type="match status" value="1"/>
</dbReference>
<keyword evidence="1" id="KW-1133">Transmembrane helix</keyword>
<sequence>MSKQTPLRRRMRSRDPGEEHRAATPLELLFDLCFVAAVGQAAVQLHHGLAEGHYLPTVAGFVMVFFAIWWAWMNFTWFASAYDTDDMPYRLLTLLQMGGVLVLAAGVPATFHDYDFRVVTFGYVVMRVAMIAQWLRAAAEHPEGRTCALRYAGGIAVVQVGWLLRLLLPHPYGEIGFVLLAAAELAVPAFAERKLQTAWHPHHIAERYSLFTIIVLGEVVLAVTAAMQENVADGGWSPGLLEIGVGGLLMIFAMWWIYFEHSPVKHLSDTLRGTLTWGYSHIFVFASVAAVGAGLEVAIDADAHKAHIGDVAAALTVAVPLAVYLLLVVLLQSRYSESGRIQALIAAAGSVLLLATSLLAPAVGVSLTVLLLGVLMALLLAVGLSAQPKPVTADD</sequence>
<name>A0A561U3T9_9PSEU</name>
<dbReference type="OrthoDB" id="7698234at2"/>
<feature type="transmembrane region" description="Helical" evidence="1">
    <location>
        <begin position="91"/>
        <end position="110"/>
    </location>
</feature>
<evidence type="ECO:0000313" key="2">
    <source>
        <dbReference type="EMBL" id="TWF94011.1"/>
    </source>
</evidence>
<evidence type="ECO:0000256" key="1">
    <source>
        <dbReference type="SAM" id="Phobius"/>
    </source>
</evidence>
<reference evidence="2 3" key="1">
    <citation type="submission" date="2019-06" db="EMBL/GenBank/DDBJ databases">
        <title>Sequencing the genomes of 1000 actinobacteria strains.</title>
        <authorList>
            <person name="Klenk H.-P."/>
        </authorList>
    </citation>
    <scope>NUCLEOTIDE SEQUENCE [LARGE SCALE GENOMIC DNA]</scope>
    <source>
        <strain evidence="2 3">DSM 46699</strain>
    </source>
</reference>
<feature type="transmembrane region" description="Helical" evidence="1">
    <location>
        <begin position="239"/>
        <end position="258"/>
    </location>
</feature>
<feature type="transmembrane region" description="Helical" evidence="1">
    <location>
        <begin position="170"/>
        <end position="187"/>
    </location>
</feature>
<keyword evidence="1" id="KW-0472">Membrane</keyword>
<feature type="transmembrane region" description="Helical" evidence="1">
    <location>
        <begin position="343"/>
        <end position="363"/>
    </location>
</feature>
<feature type="transmembrane region" description="Helical" evidence="1">
    <location>
        <begin position="54"/>
        <end position="79"/>
    </location>
</feature>
<dbReference type="InterPro" id="IPR010640">
    <property type="entry name" value="Low_temperature_requirement_A"/>
</dbReference>
<evidence type="ECO:0000313" key="3">
    <source>
        <dbReference type="Proteomes" id="UP000316184"/>
    </source>
</evidence>
<organism evidence="2 3">
    <name type="scientific">Saccharopolyspora dendranthemae</name>
    <dbReference type="NCBI Taxonomy" id="1181886"/>
    <lineage>
        <taxon>Bacteria</taxon>
        <taxon>Bacillati</taxon>
        <taxon>Actinomycetota</taxon>
        <taxon>Actinomycetes</taxon>
        <taxon>Pseudonocardiales</taxon>
        <taxon>Pseudonocardiaceae</taxon>
        <taxon>Saccharopolyspora</taxon>
    </lineage>
</organism>
<feature type="transmembrane region" description="Helical" evidence="1">
    <location>
        <begin position="369"/>
        <end position="386"/>
    </location>
</feature>
<accession>A0A561U3T9</accession>